<evidence type="ECO:0000313" key="3">
    <source>
        <dbReference type="EMBL" id="MBD2534096.1"/>
    </source>
</evidence>
<comment type="caution">
    <text evidence="3">The sequence shown here is derived from an EMBL/GenBank/DDBJ whole genome shotgun (WGS) entry which is preliminary data.</text>
</comment>
<keyword evidence="2" id="KW-0812">Transmembrane</keyword>
<organism evidence="3 4">
    <name type="scientific">Nostoc flagelliforme FACHB-838</name>
    <dbReference type="NCBI Taxonomy" id="2692904"/>
    <lineage>
        <taxon>Bacteria</taxon>
        <taxon>Bacillati</taxon>
        <taxon>Cyanobacteriota</taxon>
        <taxon>Cyanophyceae</taxon>
        <taxon>Nostocales</taxon>
        <taxon>Nostocaceae</taxon>
        <taxon>Nostoc</taxon>
    </lineage>
</organism>
<protein>
    <recommendedName>
        <fullName evidence="5">Type II secretion system protein GspF domain-containing protein</fullName>
    </recommendedName>
</protein>
<name>A0ABR8DXK7_9NOSO</name>
<keyword evidence="2" id="KW-0472">Membrane</keyword>
<keyword evidence="2" id="KW-1133">Transmembrane helix</keyword>
<feature type="region of interest" description="Disordered" evidence="1">
    <location>
        <begin position="324"/>
        <end position="356"/>
    </location>
</feature>
<dbReference type="EMBL" id="JACJSI010000134">
    <property type="protein sequence ID" value="MBD2534096.1"/>
    <property type="molecule type" value="Genomic_DNA"/>
</dbReference>
<feature type="transmembrane region" description="Helical" evidence="2">
    <location>
        <begin position="275"/>
        <end position="292"/>
    </location>
</feature>
<feature type="transmembrane region" description="Helical" evidence="2">
    <location>
        <begin position="129"/>
        <end position="148"/>
    </location>
</feature>
<dbReference type="Proteomes" id="UP000623440">
    <property type="component" value="Unassembled WGS sequence"/>
</dbReference>
<evidence type="ECO:0008006" key="5">
    <source>
        <dbReference type="Google" id="ProtNLM"/>
    </source>
</evidence>
<feature type="transmembrane region" description="Helical" evidence="2">
    <location>
        <begin position="231"/>
        <end position="255"/>
    </location>
</feature>
<evidence type="ECO:0000256" key="1">
    <source>
        <dbReference type="SAM" id="MobiDB-lite"/>
    </source>
</evidence>
<gene>
    <name evidence="3" type="ORF">H6G97_33000</name>
</gene>
<reference evidence="3 4" key="1">
    <citation type="journal article" date="2020" name="ISME J.">
        <title>Comparative genomics reveals insights into cyanobacterial evolution and habitat adaptation.</title>
        <authorList>
            <person name="Chen M.Y."/>
            <person name="Teng W.K."/>
            <person name="Zhao L."/>
            <person name="Hu C.X."/>
            <person name="Zhou Y.K."/>
            <person name="Han B.P."/>
            <person name="Song L.R."/>
            <person name="Shu W.S."/>
        </authorList>
    </citation>
    <scope>NUCLEOTIDE SEQUENCE [LARGE SCALE GENOMIC DNA]</scope>
    <source>
        <strain evidence="3 4">FACHB-838</strain>
    </source>
</reference>
<sequence length="356" mass="39466">MNKLVSSKDYELSQSIEKRLLTFELPGNSILSSDVQEEMSKSIALLRRVDRCLIVANSENNQTRKQQLEVIASTLNWSISLLQQSPQKLVLAKKIRRDAEFTVREFTNPIIGRLINGFKYVLYESNTSVKVLFGLGLAIPIYLMLPYLPYKKIIVQPLIAPIISENQHPGLSQNVSTSTSKGLERPAITQYDVDRTIALLVLVGIAGSLGSIVSILTRIKEYENEKYTDTILPILIGAFKPLIGGAFGIFLFTLLSSGFLPLQIKNDNSRPMDEWYALFALAFVAGFSERLVKDIISQTEKKVIATSTTTSTFNQVEEQKVSSQAATNSSTFNQVEEQKDSSQAAMSSGGNVQITD</sequence>
<keyword evidence="4" id="KW-1185">Reference proteome</keyword>
<proteinExistence type="predicted"/>
<feature type="transmembrane region" description="Helical" evidence="2">
    <location>
        <begin position="197"/>
        <end position="219"/>
    </location>
</feature>
<accession>A0ABR8DXK7</accession>
<evidence type="ECO:0000256" key="2">
    <source>
        <dbReference type="SAM" id="Phobius"/>
    </source>
</evidence>
<dbReference type="RefSeq" id="WP_190944621.1">
    <property type="nucleotide sequence ID" value="NZ_JACJSI010000134.1"/>
</dbReference>
<evidence type="ECO:0000313" key="4">
    <source>
        <dbReference type="Proteomes" id="UP000623440"/>
    </source>
</evidence>